<dbReference type="EMBL" id="LR215037">
    <property type="protein sequence ID" value="VEU75279.1"/>
    <property type="molecule type" value="Genomic_DNA"/>
</dbReference>
<protein>
    <recommendedName>
        <fullName evidence="3">Lipoprotein</fullName>
    </recommendedName>
</protein>
<dbReference type="OrthoDB" id="393995at2"/>
<dbReference type="PROSITE" id="PS51257">
    <property type="entry name" value="PROKAR_LIPOPROTEIN"/>
    <property type="match status" value="1"/>
</dbReference>
<accession>A0A449B3X9</accession>
<organism evidence="1 2">
    <name type="scientific">Mycoplasmopsis maculosa</name>
    <dbReference type="NCBI Taxonomy" id="114885"/>
    <lineage>
        <taxon>Bacteria</taxon>
        <taxon>Bacillati</taxon>
        <taxon>Mycoplasmatota</taxon>
        <taxon>Mycoplasmoidales</taxon>
        <taxon>Metamycoplasmataceae</taxon>
        <taxon>Mycoplasmopsis</taxon>
    </lineage>
</organism>
<evidence type="ECO:0008006" key="3">
    <source>
        <dbReference type="Google" id="ProtNLM"/>
    </source>
</evidence>
<keyword evidence="2" id="KW-1185">Reference proteome</keyword>
<dbReference type="RefSeq" id="WP_129646241.1">
    <property type="nucleotide sequence ID" value="NZ_LR215037.1"/>
</dbReference>
<dbReference type="KEGG" id="mmau:NCTC10168_00196"/>
<proteinExistence type="predicted"/>
<dbReference type="Proteomes" id="UP000290243">
    <property type="component" value="Chromosome"/>
</dbReference>
<gene>
    <name evidence="1" type="ORF">NCTC10168_00196</name>
</gene>
<sequence>MKNNKKILRKLFILPTIVLPVFSIISCANYKNSLESSFKNIIYKDINEESASIFIELDDSYLKENNKYQNYTLRIFNKTYNKHMHINSSKIIGNKLIFNLDDLNSDSIYKLEQINYLNDNLILENKSTNLIFKTLKSKKEINSDKKKENYIFVNDINFNNITNNTAEIFLILNDYEFDLSNLKLYLKNGLVFNATQIQNEKVIFNLNGLKDNTEYTISKIILEDKELIIEKSINKVFVTKELEKEEVIKIKNIQKVSQHNNVVNLRFDFDIKNKKSDKYNIEIKFYDFPSFIFTKNLINTELFELSFLNKSSNNLSLEFIKINGKNIDFDPFDINLNENNDIDKLEKEIELSSISLLSKNNNSASIQLFFENTNNSEQYDIDIKFKNINSFVTKEPINKSFTFNLSNLDYDTEYILEYIKINNKKIDNLPIFTFRTDNLSLEEPETNAYDYRINESSNFTNFIENDFNIFTDINDENIKSDPLFKNYFNFLSKNETTTIINEKFIKNNSGSPVKKSKLIDINTENNTITYFINIDGDIKSSYILDIERKLNNNITKEKIRVYRNKQNIYEFKVDNLVKNEEIKILSLLDEEQVLLNFEGTIKAYKYYGFNNNYDDVMIIPTYNWELFPATNSKYSISFDVKTENQNFPSSIYLKYIDSEFNVKLSKFSWIKKINSTTKRIESELINKEDIKKVLGLSYKISESSSDFYDLKNVNKITKPEEDLTSETNVENDINLITVENNKVIISYSSKNDNLKNIQFLVKSLNLYQPYSKKIVAEVDNNSKTASFDLSLLPKNISKYMITASNFDEVISDYSFNSKYKFTVENDLENISINSLKFIKNENEKRLYASASLNISNTDYEKIKNKWFEFTFEPILSDPNNMEIYQFSFIKDYKVIVPIEKIWKFGLNGFYENIEYELKKVKIVEPYILDEYYSNINIDDSIIKKFVYKFDYSNVRLNKKLSKAKENNTTNNNSELITQRKDLTFNDLIGYWLSDSKKNKIPYSVQNHYALVEFEKFHYYKKNLSEIKEIKRFELVDENNNIVNFNILAPREILDKTVFKYNENKTEAILVKDLEEFKNLDEYIDDLFFVLRLELDTKKRVLSDLNSIIQTESKNSKSFVNIAIPYKELILNKKINDLPFTFFQARGNRKVLEVLEKEIADKFIFSVVLTEDKKMEIKINSRRNNVKLLDFQPDHYFSLSNSAFLGNTIFYLHWVDLNNKNINITYKAKPLNNNMSIDLDKTYLNNSSVDRDTFLNKNAISNKADGVRRLYKEDSNPTIESMRKRTFSFNLGTWSVIGKVKPKDKNDHRYYVVSNQHVWRINYENTRGISENGNEITFFKNNRFVVPKLLNKPENLENPDKRGFFENRVIFPEASIKLEAITDFGTDSNYPSPADIRDNFGNIYNDETNKFPRRADFVIAIADMSFFFNNFSLENLDEQTYNNRQLDDYEKTVVRFFLNWENLPMLEASRLILNLNESVNLNWYFGTYPSSKSYNKDSLNVKRYREYIFGNIPTTISRVSYLGSFSINPLIEHSTEYIDTASGSSGTTVYDSSGNIVGFHVQGSNAGSKESGTSGKFVIDGHKYSFFGRGDTPQAPGSFYERMKLFSYLYPDKYDISNFSKTKKDYFD</sequence>
<reference evidence="1 2" key="1">
    <citation type="submission" date="2019-01" db="EMBL/GenBank/DDBJ databases">
        <authorList>
            <consortium name="Pathogen Informatics"/>
        </authorList>
    </citation>
    <scope>NUCLEOTIDE SEQUENCE [LARGE SCALE GENOMIC DNA]</scope>
    <source>
        <strain evidence="1 2">NCTC10168</strain>
    </source>
</reference>
<evidence type="ECO:0000313" key="1">
    <source>
        <dbReference type="EMBL" id="VEU75279.1"/>
    </source>
</evidence>
<evidence type="ECO:0000313" key="2">
    <source>
        <dbReference type="Proteomes" id="UP000290243"/>
    </source>
</evidence>
<name>A0A449B3X9_9BACT</name>